<protein>
    <submittedName>
        <fullName evidence="1">Translation initiation factor eIF-2B subunit epsilon</fullName>
    </submittedName>
</protein>
<dbReference type="Proteomes" id="UP000740883">
    <property type="component" value="Unassembled WGS sequence"/>
</dbReference>
<proteinExistence type="predicted"/>
<keyword evidence="1" id="KW-0396">Initiation factor</keyword>
<evidence type="ECO:0000313" key="2">
    <source>
        <dbReference type="Proteomes" id="UP000740883"/>
    </source>
</evidence>
<dbReference type="InterPro" id="IPR029044">
    <property type="entry name" value="Nucleotide-diphossugar_trans"/>
</dbReference>
<accession>A0A9P6H092</accession>
<organism evidence="1 2">
    <name type="scientific">Nosema granulosis</name>
    <dbReference type="NCBI Taxonomy" id="83296"/>
    <lineage>
        <taxon>Eukaryota</taxon>
        <taxon>Fungi</taxon>
        <taxon>Fungi incertae sedis</taxon>
        <taxon>Microsporidia</taxon>
        <taxon>Nosematidae</taxon>
        <taxon>Nosema</taxon>
    </lineage>
</organism>
<dbReference type="PANTHER" id="PTHR45887:SF1">
    <property type="entry name" value="TRANSLATION INITIATION FACTOR EIF-2B SUBUNIT EPSILON"/>
    <property type="match status" value="1"/>
</dbReference>
<dbReference type="GO" id="GO:0005085">
    <property type="term" value="F:guanyl-nucleotide exchange factor activity"/>
    <property type="evidence" value="ECO:0007669"/>
    <property type="project" value="TreeGrafter"/>
</dbReference>
<dbReference type="EMBL" id="SBJO01000036">
    <property type="protein sequence ID" value="KAF9764131.1"/>
    <property type="molecule type" value="Genomic_DNA"/>
</dbReference>
<dbReference type="GO" id="GO:0031369">
    <property type="term" value="F:translation initiation factor binding"/>
    <property type="evidence" value="ECO:0007669"/>
    <property type="project" value="TreeGrafter"/>
</dbReference>
<dbReference type="OrthoDB" id="424572at2759"/>
<sequence length="557" mass="64128">MDNTKNYVRQNNNIVLLVCDFYETKQIPTEMTCKKENLALFPVANIPLIEYILKSLHDQRLNNVIVTGKNIKAVEKHVKSLEMSTKMNFAFMEVDGASLGDVLRGMSDSDCDISDLLILYANHYTNFNLNLLFEKHRQSDFLMTLFLHQANSNSKINHFYGTRRDEIIFYEKCINGKYNTGHIKDTLETYSTVDFQFNLSSPTIGVISSDVLSIFAENFDYTSLGDLLEGLLAFNPFNHKIGFVRSCNGDLLHEDSSSINDALMRISFEAKFGYSREIITLYDYYKFNEDVRGGKFEDISKFKLRIAGETKGMTHCEGNYFYDVPDGYTNELLNYTETKVQNTVLGSNNRFKDNFRLNNCFVGSGCTISGNISKCIVWDDIDLSQDLNGYIVFSENKKISFDHLEIEIEIEEQVRATSTFFDDLVGYLKECLEEVYLERVEIEEVIKQVNMLRIIWNASDLDLIEAFAVFLTDIVSPEDVEDSAISASFFFPILEGSVNTPEKQEELLVHIYNQIRDKDPEFRKKVFCIYGYQLFEDGVISRPVFKEYNMLVKKGLL</sequence>
<evidence type="ECO:0000313" key="1">
    <source>
        <dbReference type="EMBL" id="KAF9764131.1"/>
    </source>
</evidence>
<dbReference type="AlphaFoldDB" id="A0A9P6H092"/>
<keyword evidence="2" id="KW-1185">Reference proteome</keyword>
<dbReference type="InterPro" id="IPR051956">
    <property type="entry name" value="eIF2B_epsilon"/>
</dbReference>
<dbReference type="PANTHER" id="PTHR45887">
    <property type="entry name" value="TRANSLATION INITIATION FACTOR EIF-2B SUBUNIT EPSILON"/>
    <property type="match status" value="1"/>
</dbReference>
<reference evidence="1 2" key="1">
    <citation type="journal article" date="2020" name="Genome Biol. Evol.">
        <title>Comparative genomics of strictly vertically transmitted, feminizing microsporidia endosymbionts of amphipod crustaceans.</title>
        <authorList>
            <person name="Cormier A."/>
            <person name="Chebbi M.A."/>
            <person name="Giraud I."/>
            <person name="Wattier R."/>
            <person name="Teixeira M."/>
            <person name="Gilbert C."/>
            <person name="Rigaud T."/>
            <person name="Cordaux R."/>
        </authorList>
    </citation>
    <scope>NUCLEOTIDE SEQUENCE [LARGE SCALE GENOMIC DNA]</scope>
    <source>
        <strain evidence="1 2">Ou3-Ou53</strain>
    </source>
</reference>
<dbReference type="GO" id="GO:0003743">
    <property type="term" value="F:translation initiation factor activity"/>
    <property type="evidence" value="ECO:0007669"/>
    <property type="project" value="UniProtKB-KW"/>
</dbReference>
<name>A0A9P6H092_9MICR</name>
<keyword evidence="1" id="KW-0648">Protein biosynthesis</keyword>
<dbReference type="GO" id="GO:0005851">
    <property type="term" value="C:eukaryotic translation initiation factor 2B complex"/>
    <property type="evidence" value="ECO:0007669"/>
    <property type="project" value="TreeGrafter"/>
</dbReference>
<dbReference type="SUPFAM" id="SSF53448">
    <property type="entry name" value="Nucleotide-diphospho-sugar transferases"/>
    <property type="match status" value="1"/>
</dbReference>
<dbReference type="Gene3D" id="3.90.550.10">
    <property type="entry name" value="Spore Coat Polysaccharide Biosynthesis Protein SpsA, Chain A"/>
    <property type="match status" value="1"/>
</dbReference>
<comment type="caution">
    <text evidence="1">The sequence shown here is derived from an EMBL/GenBank/DDBJ whole genome shotgun (WGS) entry which is preliminary data.</text>
</comment>
<gene>
    <name evidence="1" type="primary">GCD6</name>
    <name evidence="1" type="ORF">NGRA_0803</name>
</gene>